<feature type="region of interest" description="Disordered" evidence="1">
    <location>
        <begin position="21"/>
        <end position="56"/>
    </location>
</feature>
<sequence>MKRSHQWTVLVTAAALLSGCSGHQDSAEDKSQTAAERPSTDPKSTPPSAPALPEGMLRLGSSFPFREVGQSDSWTVSVSALSSAKPSMKASSIPDGWRALTTKVTFTNTDSGIAELHASLDVTARYGPEGRTAAAFTDTGIKGLTFPDAETHPIRVRPGGTYTTTVGYAVPASTAGQPLTITIEGDNPTYLEGAIPGAPASPVDTSHVQPVDTAKELKFGDWAEDSPQLRIGQPRATGTTAEGKRYAVDLSFFNDFDDTLLGNRPTANLKVYAGAELTEGDFEENLSNLPSLAWIAPQRMATLTVHFTIPGKQNEGPVSIEVVDPYGEDVTYTGDVKN</sequence>
<dbReference type="PROSITE" id="PS51257">
    <property type="entry name" value="PROKAR_LIPOPROTEIN"/>
    <property type="match status" value="1"/>
</dbReference>
<dbReference type="Proteomes" id="UP001571476">
    <property type="component" value="Unassembled WGS sequence"/>
</dbReference>
<protein>
    <recommendedName>
        <fullName evidence="4">Lipoprotein</fullName>
    </recommendedName>
</protein>
<name>A0ABV4SUJ9_9ACTN</name>
<evidence type="ECO:0000256" key="1">
    <source>
        <dbReference type="SAM" id="MobiDB-lite"/>
    </source>
</evidence>
<evidence type="ECO:0008006" key="4">
    <source>
        <dbReference type="Google" id="ProtNLM"/>
    </source>
</evidence>
<dbReference type="EMBL" id="JBGOSP010000033">
    <property type="protein sequence ID" value="MFA3842109.1"/>
    <property type="molecule type" value="Genomic_DNA"/>
</dbReference>
<comment type="caution">
    <text evidence="2">The sequence shown here is derived from an EMBL/GenBank/DDBJ whole genome shotgun (WGS) entry which is preliminary data.</text>
</comment>
<gene>
    <name evidence="2" type="ORF">ACEG43_38955</name>
</gene>
<reference evidence="2 3" key="1">
    <citation type="submission" date="2024-08" db="EMBL/GenBank/DDBJ databases">
        <title>Genome sequence of Streptomyces aureus CACIA-1.46HGO.</title>
        <authorList>
            <person name="Evangelista-Martinez Z."/>
        </authorList>
    </citation>
    <scope>NUCLEOTIDE SEQUENCE [LARGE SCALE GENOMIC DNA]</scope>
    <source>
        <strain evidence="2 3">CACIA-1.46HGO</strain>
    </source>
</reference>
<evidence type="ECO:0000313" key="2">
    <source>
        <dbReference type="EMBL" id="MFA3842109.1"/>
    </source>
</evidence>
<proteinExistence type="predicted"/>
<evidence type="ECO:0000313" key="3">
    <source>
        <dbReference type="Proteomes" id="UP001571476"/>
    </source>
</evidence>
<keyword evidence="3" id="KW-1185">Reference proteome</keyword>
<accession>A0ABV4SUJ9</accession>
<dbReference type="RefSeq" id="WP_372566159.1">
    <property type="nucleotide sequence ID" value="NZ_JBGOSP010000033.1"/>
</dbReference>
<organism evidence="2 3">
    <name type="scientific">Streptomyces aureus</name>
    <dbReference type="NCBI Taxonomy" id="193461"/>
    <lineage>
        <taxon>Bacteria</taxon>
        <taxon>Bacillati</taxon>
        <taxon>Actinomycetota</taxon>
        <taxon>Actinomycetes</taxon>
        <taxon>Kitasatosporales</taxon>
        <taxon>Streptomycetaceae</taxon>
        <taxon>Streptomyces</taxon>
    </lineage>
</organism>